<dbReference type="OrthoDB" id="432412at2759"/>
<sequence>MPPIHRILIKTHHMTSRKKIITLTRAASNLQCSVLLKTGPHPPGIMLAEGESADEWLKVVKKLRYKDFRLMGKDEVLEGRLDVEPGRVVELTSMKEFAASLENDPVIYEWWRVKMGFTES</sequence>
<organism evidence="1 2">
    <name type="scientific">Hyaloscypha variabilis (strain UAMH 11265 / GT02V1 / F)</name>
    <name type="common">Meliniomyces variabilis</name>
    <dbReference type="NCBI Taxonomy" id="1149755"/>
    <lineage>
        <taxon>Eukaryota</taxon>
        <taxon>Fungi</taxon>
        <taxon>Dikarya</taxon>
        <taxon>Ascomycota</taxon>
        <taxon>Pezizomycotina</taxon>
        <taxon>Leotiomycetes</taxon>
        <taxon>Helotiales</taxon>
        <taxon>Hyaloscyphaceae</taxon>
        <taxon>Hyaloscypha</taxon>
        <taxon>Hyaloscypha variabilis</taxon>
    </lineage>
</organism>
<gene>
    <name evidence="1" type="ORF">L207DRAFT_569400</name>
</gene>
<evidence type="ECO:0000313" key="2">
    <source>
        <dbReference type="Proteomes" id="UP000235786"/>
    </source>
</evidence>
<proteinExistence type="predicted"/>
<protein>
    <submittedName>
        <fullName evidence="1">Uncharacterized protein</fullName>
    </submittedName>
</protein>
<name>A0A2J6RBW8_HYAVF</name>
<reference evidence="1 2" key="1">
    <citation type="submission" date="2016-04" db="EMBL/GenBank/DDBJ databases">
        <title>A degradative enzymes factory behind the ericoid mycorrhizal symbiosis.</title>
        <authorList>
            <consortium name="DOE Joint Genome Institute"/>
            <person name="Martino E."/>
            <person name="Morin E."/>
            <person name="Grelet G."/>
            <person name="Kuo A."/>
            <person name="Kohler A."/>
            <person name="Daghino S."/>
            <person name="Barry K."/>
            <person name="Choi C."/>
            <person name="Cichocki N."/>
            <person name="Clum A."/>
            <person name="Copeland A."/>
            <person name="Hainaut M."/>
            <person name="Haridas S."/>
            <person name="Labutti K."/>
            <person name="Lindquist E."/>
            <person name="Lipzen A."/>
            <person name="Khouja H.-R."/>
            <person name="Murat C."/>
            <person name="Ohm R."/>
            <person name="Olson A."/>
            <person name="Spatafora J."/>
            <person name="Veneault-Fourrey C."/>
            <person name="Henrissat B."/>
            <person name="Grigoriev I."/>
            <person name="Martin F."/>
            <person name="Perotto S."/>
        </authorList>
    </citation>
    <scope>NUCLEOTIDE SEQUENCE [LARGE SCALE GENOMIC DNA]</scope>
    <source>
        <strain evidence="1 2">F</strain>
    </source>
</reference>
<dbReference type="AlphaFoldDB" id="A0A2J6RBW8"/>
<evidence type="ECO:0000313" key="1">
    <source>
        <dbReference type="EMBL" id="PMD36013.1"/>
    </source>
</evidence>
<keyword evidence="2" id="KW-1185">Reference proteome</keyword>
<dbReference type="EMBL" id="KZ613951">
    <property type="protein sequence ID" value="PMD36013.1"/>
    <property type="molecule type" value="Genomic_DNA"/>
</dbReference>
<dbReference type="Proteomes" id="UP000235786">
    <property type="component" value="Unassembled WGS sequence"/>
</dbReference>
<accession>A0A2J6RBW8</accession>